<dbReference type="InterPro" id="IPR006143">
    <property type="entry name" value="RND_pump_MFP"/>
</dbReference>
<evidence type="ECO:0000313" key="4">
    <source>
        <dbReference type="Proteomes" id="UP000501602"/>
    </source>
</evidence>
<dbReference type="KEGG" id="fes:HER31_05340"/>
<dbReference type="Gene3D" id="2.40.420.20">
    <property type="match status" value="1"/>
</dbReference>
<feature type="domain" description="Multidrug resistance protein MdtA-like barrel-sandwich hybrid" evidence="2">
    <location>
        <begin position="65"/>
        <end position="180"/>
    </location>
</feature>
<proteinExistence type="inferred from homology"/>
<sequence length="357" mass="38914">MNNNNLRAVTAIVAALTLSGCGRAPDETALPIAAVNVVTVAQSQQKTERYFTGQVVVAELTNLSFRIEGKLEQLDLVQGQKVRKGQLLAQLDDTSARQNWYDANAQHQLLQRNYSRSEQLLKKGLLAQSEFDELSANLRLASVNLGIAAAQLSYTELRAPFAGVIDQINKENYETAAAGESVISIYRDDRTDVELQISDTLLMGTGGLTRNEDYQPMVESDSHPEPLAMNYLEHSLQIDSSTGAFHARISTDKPTKLLPGEAVRIRINLADAGLPVINGYLVPLSAVQPQSDNHGFQVWRVEDGVVAPVPVTVENIGQQGALISGPITPGEQLVTTRLSQLRPQQQVEVVSQEHSAQ</sequence>
<dbReference type="PROSITE" id="PS51257">
    <property type="entry name" value="PROKAR_LIPOPROTEIN"/>
    <property type="match status" value="1"/>
</dbReference>
<gene>
    <name evidence="3" type="ORF">HER31_05340</name>
</gene>
<comment type="similarity">
    <text evidence="1">Belongs to the membrane fusion protein (MFP) (TC 8.A.1) family.</text>
</comment>
<dbReference type="NCBIfam" id="TIGR01730">
    <property type="entry name" value="RND_mfp"/>
    <property type="match status" value="1"/>
</dbReference>
<dbReference type="Pfam" id="PF25917">
    <property type="entry name" value="BSH_RND"/>
    <property type="match status" value="1"/>
</dbReference>
<evidence type="ECO:0000256" key="1">
    <source>
        <dbReference type="ARBA" id="ARBA00009477"/>
    </source>
</evidence>
<protein>
    <submittedName>
        <fullName evidence="3">Efflux RND transporter periplasmic adaptor subunit</fullName>
    </submittedName>
</protein>
<accession>A0A6H1UBA8</accession>
<dbReference type="SUPFAM" id="SSF111369">
    <property type="entry name" value="HlyD-like secretion proteins"/>
    <property type="match status" value="1"/>
</dbReference>
<name>A0A6H1UBA8_9GAMM</name>
<keyword evidence="4" id="KW-1185">Reference proteome</keyword>
<dbReference type="InterPro" id="IPR058625">
    <property type="entry name" value="MdtA-like_BSH"/>
</dbReference>
<dbReference type="GO" id="GO:1990281">
    <property type="term" value="C:efflux pump complex"/>
    <property type="evidence" value="ECO:0007669"/>
    <property type="project" value="TreeGrafter"/>
</dbReference>
<evidence type="ECO:0000259" key="2">
    <source>
        <dbReference type="Pfam" id="PF25917"/>
    </source>
</evidence>
<dbReference type="Gene3D" id="2.40.30.170">
    <property type="match status" value="1"/>
</dbReference>
<dbReference type="PANTHER" id="PTHR30469:SF20">
    <property type="entry name" value="EFFLUX RND TRANSPORTER PERIPLASMIC ADAPTOR SUBUNIT"/>
    <property type="match status" value="1"/>
</dbReference>
<dbReference type="Gene3D" id="2.40.50.100">
    <property type="match status" value="1"/>
</dbReference>
<dbReference type="RefSeq" id="WP_168659601.1">
    <property type="nucleotide sequence ID" value="NZ_CP051180.1"/>
</dbReference>
<dbReference type="Proteomes" id="UP000501602">
    <property type="component" value="Chromosome"/>
</dbReference>
<evidence type="ECO:0000313" key="3">
    <source>
        <dbReference type="EMBL" id="QIZ76341.1"/>
    </source>
</evidence>
<organism evidence="3 4">
    <name type="scientific">Ferrimonas lipolytica</name>
    <dbReference type="NCBI Taxonomy" id="2724191"/>
    <lineage>
        <taxon>Bacteria</taxon>
        <taxon>Pseudomonadati</taxon>
        <taxon>Pseudomonadota</taxon>
        <taxon>Gammaproteobacteria</taxon>
        <taxon>Alteromonadales</taxon>
        <taxon>Ferrimonadaceae</taxon>
        <taxon>Ferrimonas</taxon>
    </lineage>
</organism>
<reference evidence="3 4" key="1">
    <citation type="submission" date="2020-04" db="EMBL/GenBank/DDBJ databases">
        <title>Ferrimonas sp. S7 isolated from sea water.</title>
        <authorList>
            <person name="Bae S.S."/>
            <person name="Baek K."/>
        </authorList>
    </citation>
    <scope>NUCLEOTIDE SEQUENCE [LARGE SCALE GENOMIC DNA]</scope>
    <source>
        <strain evidence="3 4">S7</strain>
    </source>
</reference>
<dbReference type="PANTHER" id="PTHR30469">
    <property type="entry name" value="MULTIDRUG RESISTANCE PROTEIN MDTA"/>
    <property type="match status" value="1"/>
</dbReference>
<dbReference type="Gene3D" id="1.10.287.470">
    <property type="entry name" value="Helix hairpin bin"/>
    <property type="match status" value="1"/>
</dbReference>
<dbReference type="EMBL" id="CP051180">
    <property type="protein sequence ID" value="QIZ76341.1"/>
    <property type="molecule type" value="Genomic_DNA"/>
</dbReference>
<dbReference type="AlphaFoldDB" id="A0A6H1UBA8"/>
<dbReference type="GO" id="GO:0015562">
    <property type="term" value="F:efflux transmembrane transporter activity"/>
    <property type="evidence" value="ECO:0007669"/>
    <property type="project" value="TreeGrafter"/>
</dbReference>